<keyword evidence="2" id="KW-0238">DNA-binding</keyword>
<dbReference type="SMART" id="SM00345">
    <property type="entry name" value="HTH_GNTR"/>
    <property type="match status" value="1"/>
</dbReference>
<feature type="domain" description="HTH gntR-type" evidence="4">
    <location>
        <begin position="7"/>
        <end position="75"/>
    </location>
</feature>
<dbReference type="SUPFAM" id="SSF46785">
    <property type="entry name" value="Winged helix' DNA-binding domain"/>
    <property type="match status" value="1"/>
</dbReference>
<evidence type="ECO:0000256" key="2">
    <source>
        <dbReference type="ARBA" id="ARBA00023125"/>
    </source>
</evidence>
<dbReference type="Pfam" id="PF00392">
    <property type="entry name" value="GntR"/>
    <property type="match status" value="1"/>
</dbReference>
<dbReference type="Gene3D" id="1.10.287.100">
    <property type="match status" value="1"/>
</dbReference>
<dbReference type="Proteomes" id="UP001596023">
    <property type="component" value="Unassembled WGS sequence"/>
</dbReference>
<comment type="caution">
    <text evidence="5">The sequence shown here is derived from an EMBL/GenBank/DDBJ whole genome shotgun (WGS) entry which is preliminary data.</text>
</comment>
<sequence>MDFKSNKPIYLQIVDFCFQKMLTGEWAEEERVPSVRELGTTLQVNPNTAMRAFEYMQTENIIYSKRGMGYYVAESARKQILNLQKKEFFEEMLPETFKTMELLDISIDEVVDRYNKSKG</sequence>
<keyword evidence="6" id="KW-1185">Reference proteome</keyword>
<dbReference type="Gene3D" id="1.10.10.10">
    <property type="entry name" value="Winged helix-like DNA-binding domain superfamily/Winged helix DNA-binding domain"/>
    <property type="match status" value="1"/>
</dbReference>
<dbReference type="PANTHER" id="PTHR38445:SF10">
    <property type="entry name" value="GNTR-FAMILY TRANSCRIPTIONAL REGULATOR"/>
    <property type="match status" value="1"/>
</dbReference>
<dbReference type="RefSeq" id="WP_379999111.1">
    <property type="nucleotide sequence ID" value="NZ_JBHSGN010000111.1"/>
</dbReference>
<reference evidence="6" key="1">
    <citation type="journal article" date="2019" name="Int. J. Syst. Evol. Microbiol.">
        <title>The Global Catalogue of Microorganisms (GCM) 10K type strain sequencing project: providing services to taxonomists for standard genome sequencing and annotation.</title>
        <authorList>
            <consortium name="The Broad Institute Genomics Platform"/>
            <consortium name="The Broad Institute Genome Sequencing Center for Infectious Disease"/>
            <person name="Wu L."/>
            <person name="Ma J."/>
        </authorList>
    </citation>
    <scope>NUCLEOTIDE SEQUENCE [LARGE SCALE GENOMIC DNA]</scope>
    <source>
        <strain evidence="6">CCUG 66188</strain>
    </source>
</reference>
<gene>
    <name evidence="5" type="ORF">ACFO6W_18435</name>
</gene>
<evidence type="ECO:0000256" key="3">
    <source>
        <dbReference type="ARBA" id="ARBA00023163"/>
    </source>
</evidence>
<dbReference type="PANTHER" id="PTHR38445">
    <property type="entry name" value="HTH-TYPE TRANSCRIPTIONAL REPRESSOR YTRA"/>
    <property type="match status" value="1"/>
</dbReference>
<dbReference type="CDD" id="cd07377">
    <property type="entry name" value="WHTH_GntR"/>
    <property type="match status" value="1"/>
</dbReference>
<keyword evidence="3" id="KW-0804">Transcription</keyword>
<proteinExistence type="predicted"/>
<accession>A0ABV9KZI3</accession>
<keyword evidence="1" id="KW-0805">Transcription regulation</keyword>
<dbReference type="PROSITE" id="PS50949">
    <property type="entry name" value="HTH_GNTR"/>
    <property type="match status" value="1"/>
</dbReference>
<dbReference type="InterPro" id="IPR036388">
    <property type="entry name" value="WH-like_DNA-bd_sf"/>
</dbReference>
<evidence type="ECO:0000313" key="5">
    <source>
        <dbReference type="EMBL" id="MFC4675670.1"/>
    </source>
</evidence>
<name>A0ABV9KZI3_9BACT</name>
<evidence type="ECO:0000313" key="6">
    <source>
        <dbReference type="Proteomes" id="UP001596023"/>
    </source>
</evidence>
<organism evidence="5 6">
    <name type="scientific">Dysgonomonas termitidis</name>
    <dbReference type="NCBI Taxonomy" id="1516126"/>
    <lineage>
        <taxon>Bacteria</taxon>
        <taxon>Pseudomonadati</taxon>
        <taxon>Bacteroidota</taxon>
        <taxon>Bacteroidia</taxon>
        <taxon>Bacteroidales</taxon>
        <taxon>Dysgonomonadaceae</taxon>
        <taxon>Dysgonomonas</taxon>
    </lineage>
</organism>
<dbReference type="EMBL" id="JBHSGN010000111">
    <property type="protein sequence ID" value="MFC4675670.1"/>
    <property type="molecule type" value="Genomic_DNA"/>
</dbReference>
<protein>
    <submittedName>
        <fullName evidence="5">GntR family transcriptional regulator</fullName>
    </submittedName>
</protein>
<evidence type="ECO:0000256" key="1">
    <source>
        <dbReference type="ARBA" id="ARBA00023015"/>
    </source>
</evidence>
<evidence type="ECO:0000259" key="4">
    <source>
        <dbReference type="PROSITE" id="PS50949"/>
    </source>
</evidence>
<dbReference type="InterPro" id="IPR000524">
    <property type="entry name" value="Tscrpt_reg_HTH_GntR"/>
</dbReference>
<dbReference type="InterPro" id="IPR036390">
    <property type="entry name" value="WH_DNA-bd_sf"/>
</dbReference>